<keyword evidence="5 8" id="KW-0233">DNA recombination</keyword>
<evidence type="ECO:0000256" key="6">
    <source>
        <dbReference type="ARBA" id="ARBA00023204"/>
    </source>
</evidence>
<gene>
    <name evidence="8 10" type="primary">recO</name>
    <name evidence="10" type="ORF">JMN37_05375</name>
</gene>
<dbReference type="Pfam" id="PF11967">
    <property type="entry name" value="RecO_N"/>
    <property type="match status" value="1"/>
</dbReference>
<dbReference type="Gene3D" id="2.40.50.140">
    <property type="entry name" value="Nucleic acid-binding proteins"/>
    <property type="match status" value="1"/>
</dbReference>
<evidence type="ECO:0000256" key="4">
    <source>
        <dbReference type="ARBA" id="ARBA00022763"/>
    </source>
</evidence>
<feature type="domain" description="DNA replication/recombination mediator RecO N-terminal" evidence="9">
    <location>
        <begin position="14"/>
        <end position="88"/>
    </location>
</feature>
<keyword evidence="6 8" id="KW-0234">DNA repair</keyword>
<protein>
    <recommendedName>
        <fullName evidence="3 8">DNA repair protein RecO</fullName>
    </recommendedName>
    <alternativeName>
        <fullName evidence="7 8">Recombination protein O</fullName>
    </alternativeName>
</protein>
<evidence type="ECO:0000256" key="7">
    <source>
        <dbReference type="ARBA" id="ARBA00033409"/>
    </source>
</evidence>
<organism evidence="10 11">
    <name type="scientific">Corynebacterium lipophilum</name>
    <dbReference type="NCBI Taxonomy" id="2804918"/>
    <lineage>
        <taxon>Bacteria</taxon>
        <taxon>Bacillati</taxon>
        <taxon>Actinomycetota</taxon>
        <taxon>Actinomycetes</taxon>
        <taxon>Mycobacteriales</taxon>
        <taxon>Corynebacteriaceae</taxon>
        <taxon>Corynebacterium</taxon>
    </lineage>
</organism>
<dbReference type="Proteomes" id="UP001205920">
    <property type="component" value="Unassembled WGS sequence"/>
</dbReference>
<dbReference type="SUPFAM" id="SSF50249">
    <property type="entry name" value="Nucleic acid-binding proteins"/>
    <property type="match status" value="1"/>
</dbReference>
<dbReference type="PANTHER" id="PTHR33991">
    <property type="entry name" value="DNA REPAIR PROTEIN RECO"/>
    <property type="match status" value="1"/>
</dbReference>
<comment type="similarity">
    <text evidence="2 8">Belongs to the RecO family.</text>
</comment>
<dbReference type="InterPro" id="IPR037278">
    <property type="entry name" value="ARFGAP/RecO"/>
</dbReference>
<comment type="function">
    <text evidence="1 8">Involved in DNA repair and RecF pathway recombination.</text>
</comment>
<dbReference type="AlphaFoldDB" id="A0AAW5HVU8"/>
<name>A0AAW5HVU8_9CORY</name>
<dbReference type="InterPro" id="IPR003717">
    <property type="entry name" value="RecO"/>
</dbReference>
<dbReference type="NCBIfam" id="TIGR00613">
    <property type="entry name" value="reco"/>
    <property type="match status" value="1"/>
</dbReference>
<dbReference type="GO" id="GO:0043590">
    <property type="term" value="C:bacterial nucleoid"/>
    <property type="evidence" value="ECO:0007669"/>
    <property type="project" value="TreeGrafter"/>
</dbReference>
<reference evidence="10 11" key="1">
    <citation type="submission" date="2021-01" db="EMBL/GenBank/DDBJ databases">
        <title>Identification and Characterization of Corynebacterium sp.</title>
        <authorList>
            <person name="Luo Q."/>
            <person name="Qu P."/>
            <person name="Chen Q."/>
        </authorList>
    </citation>
    <scope>NUCLEOTIDE SEQUENCE [LARGE SCALE GENOMIC DNA]</scope>
    <source>
        <strain evidence="10 11">MC-18</strain>
    </source>
</reference>
<accession>A0AAW5HVU8</accession>
<evidence type="ECO:0000256" key="1">
    <source>
        <dbReference type="ARBA" id="ARBA00003065"/>
    </source>
</evidence>
<dbReference type="Pfam" id="PF02565">
    <property type="entry name" value="RecO_C"/>
    <property type="match status" value="1"/>
</dbReference>
<dbReference type="HAMAP" id="MF_00201">
    <property type="entry name" value="RecO"/>
    <property type="match status" value="1"/>
</dbReference>
<dbReference type="InterPro" id="IPR022572">
    <property type="entry name" value="DNA_rep/recomb_RecO_N"/>
</dbReference>
<evidence type="ECO:0000313" key="11">
    <source>
        <dbReference type="Proteomes" id="UP001205920"/>
    </source>
</evidence>
<keyword evidence="4 8" id="KW-0227">DNA damage</keyword>
<sequence length="245" mass="26869">MASRRGRGAGRPSWRDRAFVVRTYDFGEADRVVVLLTRDHGLVRGVAKGVRKARSRFGSRLQPFVEVDVQVYPGRGLSTITSADTVAFYGHAIIDDFDRYAAGCAMLEAAEKLSFDQGDPELFALLQEGFERLQSPTHPTLVLDAFLLKAAAHAGWKMSLFNCANCQTPGPHKAFHAAAGGAVCTLCRPPGAMDVDPEVLHSMWLLEHDHVCSEEFAEQVHRATSAHLQFYLGAGLTSLRVMKQA</sequence>
<dbReference type="SUPFAM" id="SSF57863">
    <property type="entry name" value="ArfGap/RecO-like zinc finger"/>
    <property type="match status" value="1"/>
</dbReference>
<comment type="caution">
    <text evidence="10">The sequence shown here is derived from an EMBL/GenBank/DDBJ whole genome shotgun (WGS) entry which is preliminary data.</text>
</comment>
<evidence type="ECO:0000256" key="8">
    <source>
        <dbReference type="HAMAP-Rule" id="MF_00201"/>
    </source>
</evidence>
<proteinExistence type="inferred from homology"/>
<evidence type="ECO:0000256" key="2">
    <source>
        <dbReference type="ARBA" id="ARBA00007452"/>
    </source>
</evidence>
<evidence type="ECO:0000256" key="3">
    <source>
        <dbReference type="ARBA" id="ARBA00021310"/>
    </source>
</evidence>
<dbReference type="PANTHER" id="PTHR33991:SF1">
    <property type="entry name" value="DNA REPAIR PROTEIN RECO"/>
    <property type="match status" value="1"/>
</dbReference>
<dbReference type="GO" id="GO:0006302">
    <property type="term" value="P:double-strand break repair"/>
    <property type="evidence" value="ECO:0007669"/>
    <property type="project" value="TreeGrafter"/>
</dbReference>
<evidence type="ECO:0000256" key="5">
    <source>
        <dbReference type="ARBA" id="ARBA00023172"/>
    </source>
</evidence>
<evidence type="ECO:0000259" key="9">
    <source>
        <dbReference type="Pfam" id="PF11967"/>
    </source>
</evidence>
<dbReference type="Gene3D" id="1.20.1440.120">
    <property type="entry name" value="Recombination protein O, C-terminal domain"/>
    <property type="match status" value="1"/>
</dbReference>
<dbReference type="GO" id="GO:0006310">
    <property type="term" value="P:DNA recombination"/>
    <property type="evidence" value="ECO:0007669"/>
    <property type="project" value="UniProtKB-UniRule"/>
</dbReference>
<dbReference type="InterPro" id="IPR042242">
    <property type="entry name" value="RecO_C"/>
</dbReference>
<dbReference type="EMBL" id="JAEUWV010000005">
    <property type="protein sequence ID" value="MCO6394412.1"/>
    <property type="molecule type" value="Genomic_DNA"/>
</dbReference>
<dbReference type="RefSeq" id="WP_071573517.1">
    <property type="nucleotide sequence ID" value="NZ_JAEUWV010000005.1"/>
</dbReference>
<evidence type="ECO:0000313" key="10">
    <source>
        <dbReference type="EMBL" id="MCO6394412.1"/>
    </source>
</evidence>
<keyword evidence="11" id="KW-1185">Reference proteome</keyword>
<dbReference type="InterPro" id="IPR012340">
    <property type="entry name" value="NA-bd_OB-fold"/>
</dbReference>